<feature type="transmembrane region" description="Helical" evidence="1">
    <location>
        <begin position="483"/>
        <end position="502"/>
    </location>
</feature>
<name>A0A843VHE8_COLES</name>
<dbReference type="AlphaFoldDB" id="A0A843VHE8"/>
<keyword evidence="1" id="KW-1133">Transmembrane helix</keyword>
<accession>A0A843VHE8</accession>
<gene>
    <name evidence="2" type="ORF">Taro_025383</name>
</gene>
<evidence type="ECO:0000256" key="1">
    <source>
        <dbReference type="SAM" id="Phobius"/>
    </source>
</evidence>
<keyword evidence="1" id="KW-0472">Membrane</keyword>
<comment type="caution">
    <text evidence="2">The sequence shown here is derived from an EMBL/GenBank/DDBJ whole genome shotgun (WGS) entry which is preliminary data.</text>
</comment>
<evidence type="ECO:0000313" key="3">
    <source>
        <dbReference type="Proteomes" id="UP000652761"/>
    </source>
</evidence>
<sequence>MQTLLSSSFFSFLLPSSPLRGGGAPSFFLRCWAWGGASVLVAERWSGVEREGGGQSNVKGPNGSGSSFLVVFWMRQVPCRVLVSSDSDNFLVAFWLWWCLAAGLLACLGFNLLMLNATSRYITFRSKGGTPVIVTWLRRVGRRLLVQKATLLWSRSCCRVSGYGVCARSPCLFKGVLRAAGELESTDSGSRGESSGGQWHRVVCRALLAESGTPRWFGCSSGADQLVLLTASLGVGSGATSRCQAWGCSSAGLRWCVCCVLYGGSLASLFQGGCRQELVAGKQRSGRRVLLLAANGGGFGCSCCDDVFSCCFQVHAEGCFCIVSDFAGSAGVVYGPTLVVGRGVTLFRRFVLLLIFVGVPAALASKGLVIPTVREAHPLLSSSRDSLLQEFVARQLWWRFVTPYVASSVASIPAGSECELQEGVATVAGYTCYERGRLVRSCCCWVRRQPACSCGCVAKAERAYVWCGLHWCRVDAGGSGRRCPCLVGCALVVGVCAVLVVFLASRAWAQLCAVLYSVGVIARAKKVFRVPCYIAG</sequence>
<keyword evidence="3" id="KW-1185">Reference proteome</keyword>
<reference evidence="2" key="1">
    <citation type="submission" date="2017-07" db="EMBL/GenBank/DDBJ databases">
        <title>Taro Niue Genome Assembly and Annotation.</title>
        <authorList>
            <person name="Atibalentja N."/>
            <person name="Keating K."/>
            <person name="Fields C.J."/>
        </authorList>
    </citation>
    <scope>NUCLEOTIDE SEQUENCE</scope>
    <source>
        <strain evidence="2">Niue_2</strain>
        <tissue evidence="2">Leaf</tissue>
    </source>
</reference>
<dbReference type="EMBL" id="NMUH01001482">
    <property type="protein sequence ID" value="MQL92754.1"/>
    <property type="molecule type" value="Genomic_DNA"/>
</dbReference>
<evidence type="ECO:0000313" key="2">
    <source>
        <dbReference type="EMBL" id="MQL92754.1"/>
    </source>
</evidence>
<protein>
    <submittedName>
        <fullName evidence="2">Uncharacterized protein</fullName>
    </submittedName>
</protein>
<dbReference type="Proteomes" id="UP000652761">
    <property type="component" value="Unassembled WGS sequence"/>
</dbReference>
<proteinExistence type="predicted"/>
<organism evidence="2 3">
    <name type="scientific">Colocasia esculenta</name>
    <name type="common">Wild taro</name>
    <name type="synonym">Arum esculentum</name>
    <dbReference type="NCBI Taxonomy" id="4460"/>
    <lineage>
        <taxon>Eukaryota</taxon>
        <taxon>Viridiplantae</taxon>
        <taxon>Streptophyta</taxon>
        <taxon>Embryophyta</taxon>
        <taxon>Tracheophyta</taxon>
        <taxon>Spermatophyta</taxon>
        <taxon>Magnoliopsida</taxon>
        <taxon>Liliopsida</taxon>
        <taxon>Araceae</taxon>
        <taxon>Aroideae</taxon>
        <taxon>Colocasieae</taxon>
        <taxon>Colocasia</taxon>
    </lineage>
</organism>
<feature type="transmembrane region" description="Helical" evidence="1">
    <location>
        <begin position="95"/>
        <end position="117"/>
    </location>
</feature>
<keyword evidence="1" id="KW-0812">Transmembrane</keyword>